<reference evidence="2" key="1">
    <citation type="submission" date="2023-09" db="EMBL/GenBank/DDBJ databases">
        <title>Paucibacter sp. APW11 Genome sequencing and assembly.</title>
        <authorList>
            <person name="Kim I."/>
        </authorList>
    </citation>
    <scope>NUCLEOTIDE SEQUENCE</scope>
    <source>
        <strain evidence="2">APW11</strain>
    </source>
</reference>
<organism evidence="2 3">
    <name type="scientific">Roseateles aquae</name>
    <dbReference type="NCBI Taxonomy" id="3077235"/>
    <lineage>
        <taxon>Bacteria</taxon>
        <taxon>Pseudomonadati</taxon>
        <taxon>Pseudomonadota</taxon>
        <taxon>Betaproteobacteria</taxon>
        <taxon>Burkholderiales</taxon>
        <taxon>Sphaerotilaceae</taxon>
        <taxon>Roseateles</taxon>
    </lineage>
</organism>
<accession>A0ABU3PGI5</accession>
<dbReference type="Proteomes" id="UP001246372">
    <property type="component" value="Unassembled WGS sequence"/>
</dbReference>
<evidence type="ECO:0000256" key="1">
    <source>
        <dbReference type="SAM" id="MobiDB-lite"/>
    </source>
</evidence>
<comment type="caution">
    <text evidence="2">The sequence shown here is derived from an EMBL/GenBank/DDBJ whole genome shotgun (WGS) entry which is preliminary data.</text>
</comment>
<protein>
    <submittedName>
        <fullName evidence="2">DUF3108 domain-containing protein</fullName>
    </submittedName>
</protein>
<evidence type="ECO:0000313" key="3">
    <source>
        <dbReference type="Proteomes" id="UP001246372"/>
    </source>
</evidence>
<dbReference type="RefSeq" id="WP_315652110.1">
    <property type="nucleotide sequence ID" value="NZ_JAVXZY010000008.1"/>
</dbReference>
<dbReference type="Pfam" id="PF11306">
    <property type="entry name" value="DUF3108"/>
    <property type="match status" value="1"/>
</dbReference>
<sequence length="372" mass="40208">MKGLRRAGLPGLALLVLAVLAVLILHGCVADRLAAIQADWRLSLEEVAPMPPRLEAAFVRQMVAAAPRAMPTRAPKPPTPRQQPAAVPHVQELALPESAASAVAENAPAAQAEAMAASSAASAVTDLPPVVAESPALPASAVAAADDEPGPEWPASTQLRYKLVGNYRGAVTGHAQVQWLRQGRRYQVHLDVGVGPSFAPLISRRMSSDGELGPQGISPKRYDEDTRVLFAERRRVSVLFQPGQVQLGDGRLAAAPAGVQDSASQFVQLTWLFLTGREQLRPGLVIQLPLALPRRVYAWAYEVMGEETLETPMGPLATWHLRPLREAVGGDLKSEVWLAPALQYLPVRLRIRQDEQTFIDLMLEVAPLQAER</sequence>
<dbReference type="EMBL" id="JAVXZY010000008">
    <property type="protein sequence ID" value="MDT9001228.1"/>
    <property type="molecule type" value="Genomic_DNA"/>
</dbReference>
<evidence type="ECO:0000313" key="2">
    <source>
        <dbReference type="EMBL" id="MDT9001228.1"/>
    </source>
</evidence>
<name>A0ABU3PGI5_9BURK</name>
<proteinExistence type="predicted"/>
<keyword evidence="3" id="KW-1185">Reference proteome</keyword>
<feature type="region of interest" description="Disordered" evidence="1">
    <location>
        <begin position="69"/>
        <end position="89"/>
    </location>
</feature>
<dbReference type="InterPro" id="IPR021457">
    <property type="entry name" value="DUF3108"/>
</dbReference>
<gene>
    <name evidence="2" type="ORF">RQP53_18260</name>
</gene>